<dbReference type="EMBL" id="CAIIXF020000008">
    <property type="protein sequence ID" value="CAH1793215.1"/>
    <property type="molecule type" value="Genomic_DNA"/>
</dbReference>
<name>A0A8S4PFI1_OWEFU</name>
<evidence type="ECO:0000256" key="5">
    <source>
        <dbReference type="SAM" id="MobiDB-lite"/>
    </source>
</evidence>
<comment type="caution">
    <text evidence="4">Lacks conserved residue(s) required for the propagation of feature annotation.</text>
</comment>
<dbReference type="PROSITE" id="PS50923">
    <property type="entry name" value="SUSHI"/>
    <property type="match status" value="2"/>
</dbReference>
<reference evidence="8" key="1">
    <citation type="submission" date="2022-03" db="EMBL/GenBank/DDBJ databases">
        <authorList>
            <person name="Martin C."/>
        </authorList>
    </citation>
    <scope>NUCLEOTIDE SEQUENCE</scope>
</reference>
<keyword evidence="4" id="KW-0768">Sushi</keyword>
<sequence length="413" mass="45852">EMKLIVAIVLLVLIEACICGHKRGRFRWEKRGKKISKNSSSKKSKHKDSRHSGSSSSSSEELCDHLFAPTNGTFEISGRTLGALAFFICDEGFVLTGDQIRRCTETSGGNLEWSGSDVTCELVDCGIPPGSNGLNISYNMTTLGSTAYFSCSAGKLLLDGDPITCLPSGEWSSSAASCCAIRDYIYYMPMDGKRDDILEGECPNGRIYNNATLDDGQVDQGIYLDGIDQWVDLGNHRHECFGDLELCPNGYTLSMWLYIGPKVANEMYYFSSGGQTGSSFGVALFWLAGNLGSWFSTRTEIWKVSYPGATLREQWRHIVLTWKQDEGLKLWIDCVNVESDTMSETRNVPNTPWNNVVLGRPNKNFAKFGEAIIDELIFWDKKLPDERIEDLCVAYDADPNSTLSCPTILPFVL</sequence>
<feature type="region of interest" description="Disordered" evidence="5">
    <location>
        <begin position="32"/>
        <end position="60"/>
    </location>
</feature>
<feature type="chain" id="PRO_5035805896" description="Sushi domain-containing protein" evidence="6">
    <location>
        <begin position="20"/>
        <end position="413"/>
    </location>
</feature>
<feature type="domain" description="Sushi" evidence="7">
    <location>
        <begin position="123"/>
        <end position="180"/>
    </location>
</feature>
<dbReference type="Proteomes" id="UP000749559">
    <property type="component" value="Unassembled WGS sequence"/>
</dbReference>
<dbReference type="AlphaFoldDB" id="A0A8S4PFI1"/>
<organism evidence="8 9">
    <name type="scientific">Owenia fusiformis</name>
    <name type="common">Polychaete worm</name>
    <dbReference type="NCBI Taxonomy" id="6347"/>
    <lineage>
        <taxon>Eukaryota</taxon>
        <taxon>Metazoa</taxon>
        <taxon>Spiralia</taxon>
        <taxon>Lophotrochozoa</taxon>
        <taxon>Annelida</taxon>
        <taxon>Polychaeta</taxon>
        <taxon>Sedentaria</taxon>
        <taxon>Canalipalpata</taxon>
        <taxon>Sabellida</taxon>
        <taxon>Oweniida</taxon>
        <taxon>Oweniidae</taxon>
        <taxon>Owenia</taxon>
    </lineage>
</organism>
<keyword evidence="1 6" id="KW-0732">Signal</keyword>
<dbReference type="Pfam" id="PF00084">
    <property type="entry name" value="Sushi"/>
    <property type="match status" value="2"/>
</dbReference>
<evidence type="ECO:0000256" key="2">
    <source>
        <dbReference type="ARBA" id="ARBA00022737"/>
    </source>
</evidence>
<feature type="signal peptide" evidence="6">
    <location>
        <begin position="1"/>
        <end position="19"/>
    </location>
</feature>
<accession>A0A8S4PFI1</accession>
<dbReference type="SMART" id="SM00032">
    <property type="entry name" value="CCP"/>
    <property type="match status" value="2"/>
</dbReference>
<evidence type="ECO:0000256" key="1">
    <source>
        <dbReference type="ARBA" id="ARBA00022729"/>
    </source>
</evidence>
<proteinExistence type="predicted"/>
<dbReference type="SUPFAM" id="SSF57535">
    <property type="entry name" value="Complement control module/SCR domain"/>
    <property type="match status" value="2"/>
</dbReference>
<feature type="disulfide bond" evidence="4">
    <location>
        <begin position="151"/>
        <end position="178"/>
    </location>
</feature>
<dbReference type="Pfam" id="PF13385">
    <property type="entry name" value="Laminin_G_3"/>
    <property type="match status" value="1"/>
</dbReference>
<evidence type="ECO:0000259" key="7">
    <source>
        <dbReference type="PROSITE" id="PS50923"/>
    </source>
</evidence>
<dbReference type="OrthoDB" id="6126934at2759"/>
<evidence type="ECO:0000256" key="3">
    <source>
        <dbReference type="ARBA" id="ARBA00023157"/>
    </source>
</evidence>
<dbReference type="PANTHER" id="PTHR45656">
    <property type="entry name" value="PROTEIN CBR-CLEC-78"/>
    <property type="match status" value="1"/>
</dbReference>
<evidence type="ECO:0000256" key="4">
    <source>
        <dbReference type="PROSITE-ProRule" id="PRU00302"/>
    </source>
</evidence>
<protein>
    <recommendedName>
        <fullName evidence="7">Sushi domain-containing protein</fullName>
    </recommendedName>
</protein>
<comment type="caution">
    <text evidence="8">The sequence shown here is derived from an EMBL/GenBank/DDBJ whole genome shotgun (WGS) entry which is preliminary data.</text>
</comment>
<feature type="domain" description="Sushi" evidence="7">
    <location>
        <begin position="61"/>
        <end position="122"/>
    </location>
</feature>
<dbReference type="PANTHER" id="PTHR45656:SF4">
    <property type="entry name" value="PROTEIN CBR-CLEC-78"/>
    <property type="match status" value="1"/>
</dbReference>
<dbReference type="CDD" id="cd00033">
    <property type="entry name" value="CCP"/>
    <property type="match status" value="2"/>
</dbReference>
<keyword evidence="3 4" id="KW-1015">Disulfide bond</keyword>
<dbReference type="SUPFAM" id="SSF49899">
    <property type="entry name" value="Concanavalin A-like lectins/glucanases"/>
    <property type="match status" value="1"/>
</dbReference>
<dbReference type="InterPro" id="IPR051277">
    <property type="entry name" value="SEZ6_CSMD_C4BPB_Regulators"/>
</dbReference>
<feature type="non-terminal residue" evidence="8">
    <location>
        <position position="413"/>
    </location>
</feature>
<gene>
    <name evidence="8" type="ORF">OFUS_LOCUS18094</name>
</gene>
<evidence type="ECO:0000313" key="8">
    <source>
        <dbReference type="EMBL" id="CAH1793215.1"/>
    </source>
</evidence>
<dbReference type="InterPro" id="IPR000436">
    <property type="entry name" value="Sushi_SCR_CCP_dom"/>
</dbReference>
<keyword evidence="2" id="KW-0677">Repeat</keyword>
<dbReference type="InterPro" id="IPR035976">
    <property type="entry name" value="Sushi/SCR/CCP_sf"/>
</dbReference>
<keyword evidence="9" id="KW-1185">Reference proteome</keyword>
<feature type="compositionally biased region" description="Basic residues" evidence="5">
    <location>
        <begin position="32"/>
        <end position="49"/>
    </location>
</feature>
<evidence type="ECO:0000313" key="9">
    <source>
        <dbReference type="Proteomes" id="UP000749559"/>
    </source>
</evidence>
<dbReference type="Gene3D" id="2.60.120.200">
    <property type="match status" value="1"/>
</dbReference>
<dbReference type="Gene3D" id="2.10.70.10">
    <property type="entry name" value="Complement Module, domain 1"/>
    <property type="match status" value="2"/>
</dbReference>
<evidence type="ECO:0000256" key="6">
    <source>
        <dbReference type="SAM" id="SignalP"/>
    </source>
</evidence>
<dbReference type="InterPro" id="IPR013320">
    <property type="entry name" value="ConA-like_dom_sf"/>
</dbReference>